<dbReference type="AlphaFoldDB" id="A0A4Q7ZS62"/>
<proteinExistence type="predicted"/>
<comment type="caution">
    <text evidence="1">The sequence shown here is derived from an EMBL/GenBank/DDBJ whole genome shotgun (WGS) entry which is preliminary data.</text>
</comment>
<name>A0A4Q7ZS62_9ACTN</name>
<dbReference type="RefSeq" id="WP_130512430.1">
    <property type="nucleotide sequence ID" value="NZ_SHKY01000001.1"/>
</dbReference>
<keyword evidence="2" id="KW-1185">Reference proteome</keyword>
<protein>
    <submittedName>
        <fullName evidence="1">Uncharacterized protein</fullName>
    </submittedName>
</protein>
<evidence type="ECO:0000313" key="1">
    <source>
        <dbReference type="EMBL" id="RZU54008.1"/>
    </source>
</evidence>
<accession>A0A4Q7ZS62</accession>
<dbReference type="OrthoDB" id="3865442at2"/>
<evidence type="ECO:0000313" key="2">
    <source>
        <dbReference type="Proteomes" id="UP000292564"/>
    </source>
</evidence>
<gene>
    <name evidence="1" type="ORF">EV385_5945</name>
</gene>
<dbReference type="EMBL" id="SHKY01000001">
    <property type="protein sequence ID" value="RZU54008.1"/>
    <property type="molecule type" value="Genomic_DNA"/>
</dbReference>
<reference evidence="1 2" key="1">
    <citation type="submission" date="2019-02" db="EMBL/GenBank/DDBJ databases">
        <title>Sequencing the genomes of 1000 actinobacteria strains.</title>
        <authorList>
            <person name="Klenk H.-P."/>
        </authorList>
    </citation>
    <scope>NUCLEOTIDE SEQUENCE [LARGE SCALE GENOMIC DNA]</scope>
    <source>
        <strain evidence="1 2">DSM 45162</strain>
    </source>
</reference>
<organism evidence="1 2">
    <name type="scientific">Krasilnikovia cinnamomea</name>
    <dbReference type="NCBI Taxonomy" id="349313"/>
    <lineage>
        <taxon>Bacteria</taxon>
        <taxon>Bacillati</taxon>
        <taxon>Actinomycetota</taxon>
        <taxon>Actinomycetes</taxon>
        <taxon>Micromonosporales</taxon>
        <taxon>Micromonosporaceae</taxon>
        <taxon>Krasilnikovia</taxon>
    </lineage>
</organism>
<sequence length="290" mass="32011">MTDPLQQWREAIQPQLARLEAFEVPLGFPLDYSEDSLARLEQLLRDRRPSASLVESATAYAGEALLRVGGGRWAWADGQPVVQPDEALGLPAVAPGDLVSRADDLAATWAALAAAVRARQAAHPGWSPVKEPTPDMIEDRRPVVLPWLGDWLAEREKSFPAWAADTGVDAAAWDFTPASVDVLETVVRHRLPTGQAFTDPRLHDFVQGAVWYFGEVARRNKQSAGWQYNRSEPGATDRRLSAQYNPWVGRPFIEQLLPDDMQATVPIFDLESSVLNGTPGYLRGRLGILV</sequence>
<dbReference type="Proteomes" id="UP000292564">
    <property type="component" value="Unassembled WGS sequence"/>
</dbReference>